<comment type="caution">
    <text evidence="5">The sequence shown here is derived from an EMBL/GenBank/DDBJ whole genome shotgun (WGS) entry which is preliminary data.</text>
</comment>
<dbReference type="Proteomes" id="UP000838100">
    <property type="component" value="Unassembled WGS sequence"/>
</dbReference>
<evidence type="ECO:0000256" key="2">
    <source>
        <dbReference type="ARBA" id="ARBA00014024"/>
    </source>
</evidence>
<evidence type="ECO:0000256" key="4">
    <source>
        <dbReference type="SAM" id="SignalP"/>
    </source>
</evidence>
<sequence length="147" mass="17237">MLDTNRWLFFSVMLMAAATVTAVEPDEKEALKGNDAIIDDFGGIIINRTITTAGHRFYRQLTDYRRLNYPEDPHNFTVFERPSARWGSLVWIEYNGKTLFRTFMNPGKSQPEEVAMQAAQQITREFQKIQLNEKFSDHFDLDYDEFK</sequence>
<accession>A0ABN8EJT9</accession>
<name>A0ABN8EJT9_9GAMM</name>
<dbReference type="RefSeq" id="WP_237445353.1">
    <property type="nucleotide sequence ID" value="NZ_CAKLPX010000003.1"/>
</dbReference>
<dbReference type="Pfam" id="PF10627">
    <property type="entry name" value="CsgE"/>
    <property type="match status" value="1"/>
</dbReference>
<keyword evidence="3 4" id="KW-0732">Signal</keyword>
<organism evidence="5 6">
    <name type="scientific">Sinobacterium norvegicum</name>
    <dbReference type="NCBI Taxonomy" id="1641715"/>
    <lineage>
        <taxon>Bacteria</taxon>
        <taxon>Pseudomonadati</taxon>
        <taxon>Pseudomonadota</taxon>
        <taxon>Gammaproteobacteria</taxon>
        <taxon>Cellvibrionales</taxon>
        <taxon>Spongiibacteraceae</taxon>
        <taxon>Sinobacterium</taxon>
    </lineage>
</organism>
<dbReference type="EMBL" id="CAKLPX010000003">
    <property type="protein sequence ID" value="CAH0992675.1"/>
    <property type="molecule type" value="Genomic_DNA"/>
</dbReference>
<feature type="chain" id="PRO_5046215794" description="Curli production assembly/transport component CsgE" evidence="4">
    <location>
        <begin position="23"/>
        <end position="147"/>
    </location>
</feature>
<evidence type="ECO:0000313" key="5">
    <source>
        <dbReference type="EMBL" id="CAH0992675.1"/>
    </source>
</evidence>
<evidence type="ECO:0000256" key="1">
    <source>
        <dbReference type="ARBA" id="ARBA00003989"/>
    </source>
</evidence>
<reference evidence="5" key="1">
    <citation type="submission" date="2021-12" db="EMBL/GenBank/DDBJ databases">
        <authorList>
            <person name="Rodrigo-Torres L."/>
            <person name="Arahal R. D."/>
            <person name="Lucena T."/>
        </authorList>
    </citation>
    <scope>NUCLEOTIDE SEQUENCE</scope>
    <source>
        <strain evidence="5">CECT 8267</strain>
    </source>
</reference>
<evidence type="ECO:0000256" key="3">
    <source>
        <dbReference type="ARBA" id="ARBA00022729"/>
    </source>
</evidence>
<keyword evidence="6" id="KW-1185">Reference proteome</keyword>
<gene>
    <name evidence="5" type="primary">csgE</name>
    <name evidence="5" type="ORF">SIN8267_02808</name>
</gene>
<feature type="signal peptide" evidence="4">
    <location>
        <begin position="1"/>
        <end position="22"/>
    </location>
</feature>
<dbReference type="InterPro" id="IPR018900">
    <property type="entry name" value="Curli_CsgE"/>
</dbReference>
<evidence type="ECO:0000313" key="6">
    <source>
        <dbReference type="Proteomes" id="UP000838100"/>
    </source>
</evidence>
<proteinExistence type="predicted"/>
<comment type="function">
    <text evidence="1">May be involved in the biogenesis of curli organelles.</text>
</comment>
<protein>
    <recommendedName>
        <fullName evidence="2">Curli production assembly/transport component CsgE</fullName>
    </recommendedName>
</protein>